<keyword evidence="5 7" id="KW-1133">Transmembrane helix</keyword>
<accession>Q7NF18</accession>
<feature type="transmembrane region" description="Helical" evidence="7">
    <location>
        <begin position="231"/>
        <end position="251"/>
    </location>
</feature>
<evidence type="ECO:0000313" key="9">
    <source>
        <dbReference type="Proteomes" id="UP000000557"/>
    </source>
</evidence>
<dbReference type="eggNOG" id="COG2244">
    <property type="taxonomic scope" value="Bacteria"/>
</dbReference>
<evidence type="ECO:0000256" key="5">
    <source>
        <dbReference type="ARBA" id="ARBA00022989"/>
    </source>
</evidence>
<evidence type="ECO:0000256" key="4">
    <source>
        <dbReference type="ARBA" id="ARBA00022692"/>
    </source>
</evidence>
<sequence length="489" mass="52401">MNLRQKAVKGVGWSAIRNLGSQGISLGVYFVLARLLGPEAFGLVALAAIFVSFVQIFLEQGLPQAIVQRSQLEKAHLDTAFWANLAVGTLLTALCFASSGPVANFFHEPRVGPVVCWLSFSLFIGSFNAVQQGILTREFAFKSLAIRSLIATAVGGIVGIAMALSGCGVWSLVGQQLVSQLIGVVTLWQVSSWRPGFAVSLRHLGELLSFGVNVTAFNLSNFFNRRADSFLIGYFLGPVALGYYTIAYNILLAMTQLLTATTTQVALPTFSRLQHAPERLLSAFYTVTQFTSLISFPAFLGVAVLAPELVAVLFGEQWTASVPVMQVLSLVGIQQSVFFFNGTVLMAMGKPSWRLWLNVLNSIVGVVTFAVAVPWGIVAVAAAYVVRVYLLSPVALWAVNRLMPIDLGKYLRQFAPALVSSLGVVCTVWAVRVLFGSVLPPPALLTLASVVGAAVYALALRLSAPDLFARALDYARLLVPLGAGSRAPS</sequence>
<gene>
    <name evidence="8" type="ordered locus">gll3709</name>
</gene>
<dbReference type="RefSeq" id="WP_011143698.1">
    <property type="nucleotide sequence ID" value="NC_005125.1"/>
</dbReference>
<dbReference type="PANTHER" id="PTHR30250:SF10">
    <property type="entry name" value="LIPOPOLYSACCHARIDE BIOSYNTHESIS PROTEIN WZXC"/>
    <property type="match status" value="1"/>
</dbReference>
<evidence type="ECO:0000256" key="7">
    <source>
        <dbReference type="SAM" id="Phobius"/>
    </source>
</evidence>
<feature type="transmembrane region" description="Helical" evidence="7">
    <location>
        <begin position="280"/>
        <end position="306"/>
    </location>
</feature>
<dbReference type="InterPro" id="IPR050833">
    <property type="entry name" value="Poly_Biosynth_Transport"/>
</dbReference>
<dbReference type="EnsemblBacteria" id="BAC91650">
    <property type="protein sequence ID" value="BAC91650"/>
    <property type="gene ID" value="BAC91650"/>
</dbReference>
<evidence type="ECO:0000313" key="8">
    <source>
        <dbReference type="EMBL" id="BAC91650.1"/>
    </source>
</evidence>
<name>Q7NF18_GLOVI</name>
<evidence type="ECO:0000256" key="2">
    <source>
        <dbReference type="ARBA" id="ARBA00007430"/>
    </source>
</evidence>
<dbReference type="KEGG" id="gvi:gll3709"/>
<feature type="transmembrane region" description="Helical" evidence="7">
    <location>
        <begin position="111"/>
        <end position="130"/>
    </location>
</feature>
<feature type="transmembrane region" description="Helical" evidence="7">
    <location>
        <begin position="326"/>
        <end position="348"/>
    </location>
</feature>
<keyword evidence="9" id="KW-1185">Reference proteome</keyword>
<reference evidence="8 9" key="1">
    <citation type="journal article" date="2003" name="DNA Res.">
        <title>Complete genome structure of Gloeobacter violaceus PCC 7421, a cyanobacterium that lacks thylakoids.</title>
        <authorList>
            <person name="Nakamura Y."/>
            <person name="Kaneko T."/>
            <person name="Sato S."/>
            <person name="Mimuro M."/>
            <person name="Miyashita H."/>
            <person name="Tsuchiya T."/>
            <person name="Sasamoto S."/>
            <person name="Watanabe A."/>
            <person name="Kawashima K."/>
            <person name="Kishida Y."/>
            <person name="Kiyokawa C."/>
            <person name="Kohara M."/>
            <person name="Matsumoto M."/>
            <person name="Matsuno A."/>
            <person name="Nakazaki N."/>
            <person name="Shimpo S."/>
            <person name="Takeuchi C."/>
            <person name="Yamada M."/>
            <person name="Tabata S."/>
        </authorList>
    </citation>
    <scope>NUCLEOTIDE SEQUENCE [LARGE SCALE GENOMIC DNA]</scope>
    <source>
        <strain evidence="9">ATCC 29082 / PCC 7421</strain>
    </source>
</reference>
<dbReference type="CDD" id="cd13127">
    <property type="entry name" value="MATE_tuaB_like"/>
    <property type="match status" value="1"/>
</dbReference>
<dbReference type="Pfam" id="PF13440">
    <property type="entry name" value="Polysacc_synt_3"/>
    <property type="match status" value="1"/>
</dbReference>
<dbReference type="PANTHER" id="PTHR30250">
    <property type="entry name" value="PST FAMILY PREDICTED COLANIC ACID TRANSPORTER"/>
    <property type="match status" value="1"/>
</dbReference>
<comment type="subcellular location">
    <subcellularLocation>
        <location evidence="1">Cell membrane</location>
        <topology evidence="1">Multi-pass membrane protein</topology>
    </subcellularLocation>
</comment>
<feature type="transmembrane region" description="Helical" evidence="7">
    <location>
        <begin position="441"/>
        <end position="460"/>
    </location>
</feature>
<proteinExistence type="inferred from homology"/>
<dbReference type="PhylomeDB" id="Q7NF18"/>
<organism evidence="8 9">
    <name type="scientific">Gloeobacter violaceus (strain ATCC 29082 / PCC 7421)</name>
    <dbReference type="NCBI Taxonomy" id="251221"/>
    <lineage>
        <taxon>Bacteria</taxon>
        <taxon>Bacillati</taxon>
        <taxon>Cyanobacteriota</taxon>
        <taxon>Cyanophyceae</taxon>
        <taxon>Gloeobacterales</taxon>
        <taxon>Gloeobacteraceae</taxon>
        <taxon>Gloeobacter</taxon>
    </lineage>
</organism>
<dbReference type="Proteomes" id="UP000000557">
    <property type="component" value="Chromosome"/>
</dbReference>
<dbReference type="EMBL" id="BA000045">
    <property type="protein sequence ID" value="BAC91650.1"/>
    <property type="molecule type" value="Genomic_DNA"/>
</dbReference>
<dbReference type="AlphaFoldDB" id="Q7NF18"/>
<reference evidence="8 9" key="2">
    <citation type="journal article" date="2003" name="DNA Res.">
        <title>Complete genome structure of Gloeobacter violaceus PCC 7421, a cyanobacterium that lacks thylakoids (supplement).</title>
        <authorList>
            <person name="Nakamura Y."/>
            <person name="Kaneko T."/>
            <person name="Sato S."/>
            <person name="Mimuro M."/>
            <person name="Miyashita H."/>
            <person name="Tsuchiya T."/>
            <person name="Sasamoto S."/>
            <person name="Watanabe A."/>
            <person name="Kawashima K."/>
            <person name="Kishida Y."/>
            <person name="Kiyokawa C."/>
            <person name="Kohara M."/>
            <person name="Matsumoto M."/>
            <person name="Matsuno A."/>
            <person name="Nakazaki N."/>
            <person name="Shimpo S."/>
            <person name="Takeuchi C."/>
            <person name="Yamada M."/>
            <person name="Tabata S."/>
        </authorList>
    </citation>
    <scope>NUCLEOTIDE SEQUENCE [LARGE SCALE GENOMIC DNA]</scope>
    <source>
        <strain evidence="9">ATCC 29082 / PCC 7421</strain>
    </source>
</reference>
<evidence type="ECO:0000256" key="3">
    <source>
        <dbReference type="ARBA" id="ARBA00022475"/>
    </source>
</evidence>
<keyword evidence="3" id="KW-1003">Cell membrane</keyword>
<feature type="transmembrane region" description="Helical" evidence="7">
    <location>
        <begin position="40"/>
        <end position="58"/>
    </location>
</feature>
<dbReference type="InParanoid" id="Q7NF18"/>
<evidence type="ECO:0000256" key="6">
    <source>
        <dbReference type="ARBA" id="ARBA00023136"/>
    </source>
</evidence>
<feature type="transmembrane region" description="Helical" evidence="7">
    <location>
        <begin position="150"/>
        <end position="173"/>
    </location>
</feature>
<evidence type="ECO:0000256" key="1">
    <source>
        <dbReference type="ARBA" id="ARBA00004651"/>
    </source>
</evidence>
<keyword evidence="4 7" id="KW-0812">Transmembrane</keyword>
<dbReference type="GO" id="GO:0005886">
    <property type="term" value="C:plasma membrane"/>
    <property type="evidence" value="ECO:0000318"/>
    <property type="project" value="GO_Central"/>
</dbReference>
<comment type="similarity">
    <text evidence="2">Belongs to the polysaccharide synthase family.</text>
</comment>
<feature type="transmembrane region" description="Helical" evidence="7">
    <location>
        <begin position="79"/>
        <end position="99"/>
    </location>
</feature>
<keyword evidence="6 7" id="KW-0472">Membrane</keyword>
<protein>
    <submittedName>
        <fullName evidence="8">Gll3709 protein</fullName>
    </submittedName>
</protein>
<dbReference type="PATRIC" id="fig|251221.4.peg.3742"/>
<dbReference type="OrthoDB" id="9770347at2"/>
<dbReference type="HOGENOM" id="CLU_026911_6_1_3"/>
<dbReference type="STRING" id="251221.gene:10761225"/>
<feature type="transmembrane region" description="Helical" evidence="7">
    <location>
        <begin position="414"/>
        <end position="435"/>
    </location>
</feature>